<dbReference type="Proteomes" id="UP001407405">
    <property type="component" value="Unassembled WGS sequence"/>
</dbReference>
<comment type="caution">
    <text evidence="1">The sequence shown here is derived from an EMBL/GenBank/DDBJ whole genome shotgun (WGS) entry which is preliminary data.</text>
</comment>
<reference evidence="1 2" key="1">
    <citation type="submission" date="2024-04" db="EMBL/GenBank/DDBJ databases">
        <title>Genome sequencing and metabolic network reconstruction of aminoacids and betaine degradation by Anoxynatronum sibiricum.</title>
        <authorList>
            <person name="Detkova E.N."/>
            <person name="Boltjanskaja Y.V."/>
            <person name="Mardanov A.V."/>
            <person name="Kevbrin V."/>
        </authorList>
    </citation>
    <scope>NUCLEOTIDE SEQUENCE [LARGE SCALE GENOMIC DNA]</scope>
    <source>
        <strain evidence="1 2">Z-7981</strain>
    </source>
</reference>
<proteinExistence type="predicted"/>
<evidence type="ECO:0000313" key="1">
    <source>
        <dbReference type="EMBL" id="MEN1760444.1"/>
    </source>
</evidence>
<dbReference type="EMBL" id="JBCITM010000007">
    <property type="protein sequence ID" value="MEN1760444.1"/>
    <property type="molecule type" value="Genomic_DNA"/>
</dbReference>
<evidence type="ECO:0000313" key="2">
    <source>
        <dbReference type="Proteomes" id="UP001407405"/>
    </source>
</evidence>
<sequence length="92" mass="10240">MPRDGLTYKERIRAKLFEIQIGRPMTEPVISTVTLMNLPNIGKIVRPPRMIHVGYSLETIFGHAGDEEAQTKILKKAVEGALDGEPESLLVL</sequence>
<accession>A0ABU9VWF6</accession>
<protein>
    <submittedName>
        <fullName evidence="1">Uncharacterized protein</fullName>
    </submittedName>
</protein>
<gene>
    <name evidence="1" type="ORF">AAIG11_08170</name>
</gene>
<organism evidence="1 2">
    <name type="scientific">Anoxynatronum sibiricum</name>
    <dbReference type="NCBI Taxonomy" id="210623"/>
    <lineage>
        <taxon>Bacteria</taxon>
        <taxon>Bacillati</taxon>
        <taxon>Bacillota</taxon>
        <taxon>Clostridia</taxon>
        <taxon>Eubacteriales</taxon>
        <taxon>Clostridiaceae</taxon>
        <taxon>Anoxynatronum</taxon>
    </lineage>
</organism>
<name>A0ABU9VWF6_9CLOT</name>
<keyword evidence="2" id="KW-1185">Reference proteome</keyword>